<dbReference type="GO" id="GO:0017000">
    <property type="term" value="P:antibiotic biosynthetic process"/>
    <property type="evidence" value="ECO:0007669"/>
    <property type="project" value="UniProtKB-ARBA"/>
</dbReference>
<dbReference type="SUPFAM" id="SSF53756">
    <property type="entry name" value="UDP-Glycosyltransferase/glycogen phosphorylase"/>
    <property type="match status" value="1"/>
</dbReference>
<dbReference type="Gene3D" id="3.40.50.2000">
    <property type="entry name" value="Glycogen Phosphorylase B"/>
    <property type="match status" value="2"/>
</dbReference>
<dbReference type="EMBL" id="CADCWO010000264">
    <property type="protein sequence ID" value="CAA9590512.1"/>
    <property type="molecule type" value="Genomic_DNA"/>
</dbReference>
<protein>
    <submittedName>
        <fullName evidence="1">Zeaxanthin glucosyl transferase</fullName>
    </submittedName>
</protein>
<accession>A0A6J4VYQ2</accession>
<evidence type="ECO:0000313" key="1">
    <source>
        <dbReference type="EMBL" id="CAA9590512.1"/>
    </source>
</evidence>
<dbReference type="GO" id="GO:0008194">
    <property type="term" value="F:UDP-glycosyltransferase activity"/>
    <property type="evidence" value="ECO:0007669"/>
    <property type="project" value="InterPro"/>
</dbReference>
<name>A0A6J4VYQ2_9CYAN</name>
<reference evidence="1" key="1">
    <citation type="submission" date="2020-02" db="EMBL/GenBank/DDBJ databases">
        <authorList>
            <person name="Meier V. D."/>
        </authorList>
    </citation>
    <scope>NUCLEOTIDE SEQUENCE</scope>
    <source>
        <strain evidence="1">AVDCRST_MAG81</strain>
    </source>
</reference>
<dbReference type="AlphaFoldDB" id="A0A6J4VYQ2"/>
<organism evidence="1">
    <name type="scientific">uncultured Synechococcales cyanobacterium</name>
    <dbReference type="NCBI Taxonomy" id="1936017"/>
    <lineage>
        <taxon>Bacteria</taxon>
        <taxon>Bacillati</taxon>
        <taxon>Cyanobacteriota</taxon>
        <taxon>Cyanophyceae</taxon>
        <taxon>Synechococcales</taxon>
        <taxon>environmental samples</taxon>
    </lineage>
</organism>
<proteinExistence type="predicted"/>
<dbReference type="InterPro" id="IPR002213">
    <property type="entry name" value="UDP_glucos_trans"/>
</dbReference>
<dbReference type="PANTHER" id="PTHR48050">
    <property type="entry name" value="STEROL 3-BETA-GLUCOSYLTRANSFERASE"/>
    <property type="match status" value="1"/>
</dbReference>
<dbReference type="CDD" id="cd03784">
    <property type="entry name" value="GT1_Gtf-like"/>
    <property type="match status" value="1"/>
</dbReference>
<sequence>MIALAQELRSRGHRITFLQVPDLEPKVRSEGLDFSPIGMSMYQPGSLAETLKQLSQLSGLDSLRCSVDFCQQVTAAFCQDAPAALEAHGIEALLVDQLEPAGETVAEFLNIPFISVCCAQAIHRQADIPPFFTAWTYQNTWWARMRNRVAYHLLDRNSKAITAVLNHYRQQWQLPPKQGFSLSCSPLAQISQQPAAFDFPCSTLPAAFHYTGPLRQPSSQSVSFPFERLSGQPLIYASLGTLQGSKQELFHCIAAACDGLDVQLVLSYGGQINPAASELPGTPLVVDYAPQLEVIARASLTITHGGLNTVLDSLSHGVPLVAIPITYEQPGNAARIKWTGVGEMVPLNRLSIPSLRSTIQRVLSEDAYVTNALALQQSICQSGGVNRAAWLVEQAVAGRCSWAPQDSYANADAMRTETIASSPQFRSR</sequence>
<gene>
    <name evidence="1" type="ORF">AVDCRST_MAG81-5441</name>
</gene>
<dbReference type="PANTHER" id="PTHR48050:SF13">
    <property type="entry name" value="STEROL 3-BETA-GLUCOSYLTRANSFERASE UGT80A2"/>
    <property type="match status" value="1"/>
</dbReference>
<dbReference type="InterPro" id="IPR050426">
    <property type="entry name" value="Glycosyltransferase_28"/>
</dbReference>
<dbReference type="Pfam" id="PF00201">
    <property type="entry name" value="UDPGT"/>
    <property type="match status" value="1"/>
</dbReference>
<keyword evidence="1" id="KW-0808">Transferase</keyword>